<comment type="caution">
    <text evidence="1">The sequence shown here is derived from an EMBL/GenBank/DDBJ whole genome shotgun (WGS) entry which is preliminary data.</text>
</comment>
<name>A0ABD0MHM7_CIRMR</name>
<evidence type="ECO:0000313" key="1">
    <source>
        <dbReference type="EMBL" id="KAL0149708.1"/>
    </source>
</evidence>
<accession>A0ABD0MHM7</accession>
<dbReference type="Proteomes" id="UP001529510">
    <property type="component" value="Unassembled WGS sequence"/>
</dbReference>
<reference evidence="1 2" key="1">
    <citation type="submission" date="2024-05" db="EMBL/GenBank/DDBJ databases">
        <title>Genome sequencing and assembly of Indian major carp, Cirrhinus mrigala (Hamilton, 1822).</title>
        <authorList>
            <person name="Mohindra V."/>
            <person name="Chowdhury L.M."/>
            <person name="Lal K."/>
            <person name="Jena J.K."/>
        </authorList>
    </citation>
    <scope>NUCLEOTIDE SEQUENCE [LARGE SCALE GENOMIC DNA]</scope>
    <source>
        <strain evidence="1">CM1030</strain>
        <tissue evidence="1">Blood</tissue>
    </source>
</reference>
<sequence>MYSVHRQKNGIYANISLFLSYSDVTLTTRSSPYPDQMVTAVLRIQSIPSPDGGSAPRDELYSTECQRRPHRLDEPQRRIPSEDLVTYTAVGTGPRNLVSPPCLARGELAPRLSLVSPKVFSPFITDGVLVPCRCRRWLA</sequence>
<dbReference type="AlphaFoldDB" id="A0ABD0MHM7"/>
<dbReference type="EMBL" id="JAMKFB020000327">
    <property type="protein sequence ID" value="KAL0149708.1"/>
    <property type="molecule type" value="Genomic_DNA"/>
</dbReference>
<gene>
    <name evidence="1" type="ORF">M9458_054991</name>
</gene>
<evidence type="ECO:0000313" key="2">
    <source>
        <dbReference type="Proteomes" id="UP001529510"/>
    </source>
</evidence>
<keyword evidence="2" id="KW-1185">Reference proteome</keyword>
<organism evidence="1 2">
    <name type="scientific">Cirrhinus mrigala</name>
    <name type="common">Mrigala</name>
    <dbReference type="NCBI Taxonomy" id="683832"/>
    <lineage>
        <taxon>Eukaryota</taxon>
        <taxon>Metazoa</taxon>
        <taxon>Chordata</taxon>
        <taxon>Craniata</taxon>
        <taxon>Vertebrata</taxon>
        <taxon>Euteleostomi</taxon>
        <taxon>Actinopterygii</taxon>
        <taxon>Neopterygii</taxon>
        <taxon>Teleostei</taxon>
        <taxon>Ostariophysi</taxon>
        <taxon>Cypriniformes</taxon>
        <taxon>Cyprinidae</taxon>
        <taxon>Labeoninae</taxon>
        <taxon>Labeonini</taxon>
        <taxon>Cirrhinus</taxon>
    </lineage>
</organism>
<protein>
    <submittedName>
        <fullName evidence="1">Uncharacterized protein</fullName>
    </submittedName>
</protein>
<proteinExistence type="predicted"/>